<proteinExistence type="predicted"/>
<dbReference type="AlphaFoldDB" id="A0AAU8U1C2"/>
<name>A0AAU8U1C2_9PSED</name>
<sequence>MLAFIHTVRAKLMSLSVNATSPVSLASVLGAPKSITEAQTSQAPQTSIGNPAQPAETELLKAYLEAVQRKVLHNNAGLITVPPQSNLGQWLGLYRAHLEHPVVQGWLREQQIEPNTLLSINPSTGTLSAEVRGETKTFRLTDTSGWGQISGPLLAAARIIAPGNNGDLRVRLGENSIQVSAKVVANFEGVALPPTLSQARAQIRHLEHKDTFDPISADDHLRPASSRSANALQVQRQNAATYYSTAPQALAYKRLAVDVATNLPDTRAEAKKWADELLLKLTGKPIDSDTVYLNRFKGGESADTVTGWEHKFQEPWSSLRLPDALLKNFSEHDWVPGNLDLDAGLYTQPSGQSEKGGYGKHNQIDLKPSQVMHESWKTDFQAQMTQKIDTFWNTHTDSYQTAIKGEFVFQAREQLKTAEARSPAERALQAPEHRFNRGDYRLVMAAAGNLPLDENAALSMEQLKAQAPVNGDTQVHALSIHGFKSSDIVRFSDDDGGRQVLYIPGAKPAFLRFDSLEKLNQWVVEQSQDPKKSQALLAHFSLIDRQDHKPGILPQLGIGLIPGLNFTGIGDKQDGLDGLFKKMAAGDLNTPVLNDSRAKIEGDVFSTLATAAKQRMTNDTDVVIKSNSEVTRDTWLNDITVAAGLLAKLAPIAAPVAGAAALAGLTELGLGAEKAASGDTEAERSDGVSKAFDGLLNTLFSAGASAVPEDPFALPPEKELPNVEPRVQPEINATEEPTPGPSSGIRVVNEPGAALPKSQPLLPMAPHAVPDGDELIMNAPRDALGVYRITDSEGIQRQFVRFTDETGTSKVFEISGRYRTGDRFATIINPDKQSAVMVITPGRDGEWARAPGDGGVKWPWQRPISPAPSNDLKSPSRFSDNFIELDGSKMEGADTLDKYLNFEEQTQYRFGVSVYEENGTVKSRPVLSWEVDDRNFTVSASEAASPSKFGTSNYAGQFTTDINRNPYTIRRPGLQDVEINIPQQIEELHIPGNNAEQSVVDGFIHDGIETFENAVPDPDMRAAISEVAHQGSAATAWRELQPPRVKDDYVSSAGDRHFFIDYSPLENETKVTVTSQWKLVYAGGDEPIPASDLSITASRTFTLRESNAVDGPPVIIDKSAPTRIEVSPT</sequence>
<organism evidence="3 4">
    <name type="scientific">Pseudomonas synxantha</name>
    <dbReference type="NCBI Taxonomy" id="47883"/>
    <lineage>
        <taxon>Bacteria</taxon>
        <taxon>Pseudomonadati</taxon>
        <taxon>Pseudomonadota</taxon>
        <taxon>Gammaproteobacteria</taxon>
        <taxon>Pseudomonadales</taxon>
        <taxon>Pseudomonadaceae</taxon>
        <taxon>Pseudomonas</taxon>
    </lineage>
</organism>
<dbReference type="InterPro" id="IPR046673">
    <property type="entry name" value="ToxA_N"/>
</dbReference>
<dbReference type="Proteomes" id="UP000033099">
    <property type="component" value="Chromosome"/>
</dbReference>
<keyword evidence="1" id="KW-0732">Signal</keyword>
<dbReference type="KEGG" id="pfb:VO64_3911"/>
<evidence type="ECO:0000256" key="1">
    <source>
        <dbReference type="SAM" id="SignalP"/>
    </source>
</evidence>
<reference evidence="3 4" key="1">
    <citation type="journal article" date="2015" name="Genome Announc.">
        <title>Complete Genome Sequence of Biocontrol Strain Pseudomonas fluorescens LBUM223.</title>
        <authorList>
            <person name="Roquigny R."/>
            <person name="Arseneault T."/>
            <person name="Gadkar V.J."/>
            <person name="Novinscak A."/>
            <person name="Joly D.L."/>
            <person name="Filion M."/>
        </authorList>
    </citation>
    <scope>NUCLEOTIDE SEQUENCE [LARGE SCALE GENOMIC DNA]</scope>
    <source>
        <strain evidence="3 4">LBUM223</strain>
    </source>
</reference>
<evidence type="ECO:0000313" key="4">
    <source>
        <dbReference type="Proteomes" id="UP000033099"/>
    </source>
</evidence>
<accession>A0AAU8U1C2</accession>
<feature type="signal peptide" evidence="1">
    <location>
        <begin position="1"/>
        <end position="19"/>
    </location>
</feature>
<dbReference type="Pfam" id="PF20178">
    <property type="entry name" value="ToxA_N"/>
    <property type="match status" value="1"/>
</dbReference>
<dbReference type="EMBL" id="CP011117">
    <property type="protein sequence ID" value="AKA84457.1"/>
    <property type="molecule type" value="Genomic_DNA"/>
</dbReference>
<evidence type="ECO:0000313" key="3">
    <source>
        <dbReference type="EMBL" id="AKA84457.1"/>
    </source>
</evidence>
<evidence type="ECO:0000259" key="2">
    <source>
        <dbReference type="Pfam" id="PF20178"/>
    </source>
</evidence>
<feature type="domain" description="Dermonecrotic toxin N-terminal" evidence="2">
    <location>
        <begin position="262"/>
        <end position="542"/>
    </location>
</feature>
<gene>
    <name evidence="3" type="ORF">VO64_3911</name>
</gene>
<feature type="chain" id="PRO_5043594211" description="Dermonecrotic toxin N-terminal domain-containing protein" evidence="1">
    <location>
        <begin position="20"/>
        <end position="1129"/>
    </location>
</feature>
<protein>
    <recommendedName>
        <fullName evidence="2">Dermonecrotic toxin N-terminal domain-containing protein</fullName>
    </recommendedName>
</protein>